<reference evidence="2 3" key="1">
    <citation type="submission" date="2020-08" db="EMBL/GenBank/DDBJ databases">
        <title>Genomic Encyclopedia of Type Strains, Phase IV (KMG-IV): sequencing the most valuable type-strain genomes for metagenomic binning, comparative biology and taxonomic classification.</title>
        <authorList>
            <person name="Goeker M."/>
        </authorList>
    </citation>
    <scope>NUCLEOTIDE SEQUENCE [LARGE SCALE GENOMIC DNA]</scope>
    <source>
        <strain evidence="2 3">DSM 11275</strain>
    </source>
</reference>
<gene>
    <name evidence="2" type="ORF">HNQ38_000681</name>
</gene>
<feature type="region of interest" description="Disordered" evidence="1">
    <location>
        <begin position="1"/>
        <end position="21"/>
    </location>
</feature>
<sequence length="115" mass="12387">MTRIPQNAKANATHRSGPRLSLKKSCANSAVIMGDVEMITQLVVGFSEADPILKTSMYKAKPVAPDTANQGKDVRPGKGFLLTARTAPRHSEATPQRSKAKEAKEKLPSAIFVKT</sequence>
<feature type="compositionally biased region" description="Polar residues" evidence="1">
    <location>
        <begin position="1"/>
        <end position="14"/>
    </location>
</feature>
<evidence type="ECO:0000313" key="2">
    <source>
        <dbReference type="EMBL" id="MBB5142602.1"/>
    </source>
</evidence>
<dbReference type="Proteomes" id="UP000539075">
    <property type="component" value="Unassembled WGS sequence"/>
</dbReference>
<name>A0A7W8C198_9BACT</name>
<evidence type="ECO:0000313" key="3">
    <source>
        <dbReference type="Proteomes" id="UP000539075"/>
    </source>
</evidence>
<dbReference type="AlphaFoldDB" id="A0A7W8C198"/>
<evidence type="ECO:0000256" key="1">
    <source>
        <dbReference type="SAM" id="MobiDB-lite"/>
    </source>
</evidence>
<comment type="caution">
    <text evidence="2">The sequence shown here is derived from an EMBL/GenBank/DDBJ whole genome shotgun (WGS) entry which is preliminary data.</text>
</comment>
<feature type="region of interest" description="Disordered" evidence="1">
    <location>
        <begin position="83"/>
        <end position="115"/>
    </location>
</feature>
<dbReference type="EMBL" id="JACHGO010000002">
    <property type="protein sequence ID" value="MBB5142602.1"/>
    <property type="molecule type" value="Genomic_DNA"/>
</dbReference>
<keyword evidence="3" id="KW-1185">Reference proteome</keyword>
<accession>A0A7W8C198</accession>
<organism evidence="2 3">
    <name type="scientific">Desulfovibrio intestinalis</name>
    <dbReference type="NCBI Taxonomy" id="58621"/>
    <lineage>
        <taxon>Bacteria</taxon>
        <taxon>Pseudomonadati</taxon>
        <taxon>Thermodesulfobacteriota</taxon>
        <taxon>Desulfovibrionia</taxon>
        <taxon>Desulfovibrionales</taxon>
        <taxon>Desulfovibrionaceae</taxon>
        <taxon>Desulfovibrio</taxon>
    </lineage>
</organism>
<protein>
    <submittedName>
        <fullName evidence="2">Uncharacterized protein</fullName>
    </submittedName>
</protein>
<proteinExistence type="predicted"/>